<dbReference type="AlphaFoldDB" id="A0A1F8BLG3"/>
<dbReference type="EMBL" id="MGHH01000007">
    <property type="protein sequence ID" value="OGM64862.1"/>
    <property type="molecule type" value="Genomic_DNA"/>
</dbReference>
<accession>A0A1F8BLG3</accession>
<evidence type="ECO:0000313" key="2">
    <source>
        <dbReference type="EMBL" id="OGM64862.1"/>
    </source>
</evidence>
<organism evidence="2 3">
    <name type="scientific">Candidatus Woesebacteria bacterium RIFCSPLOWO2_01_FULL_39_25</name>
    <dbReference type="NCBI Taxonomy" id="1802521"/>
    <lineage>
        <taxon>Bacteria</taxon>
        <taxon>Candidatus Woeseibacteriota</taxon>
    </lineage>
</organism>
<dbReference type="PANTHER" id="PTHR43630">
    <property type="entry name" value="POLY-BETA-1,6-N-ACETYL-D-GLUCOSAMINE SYNTHASE"/>
    <property type="match status" value="1"/>
</dbReference>
<dbReference type="InterPro" id="IPR001173">
    <property type="entry name" value="Glyco_trans_2-like"/>
</dbReference>
<dbReference type="Gene3D" id="3.90.550.10">
    <property type="entry name" value="Spore Coat Polysaccharide Biosynthesis Protein SpsA, Chain A"/>
    <property type="match status" value="1"/>
</dbReference>
<gene>
    <name evidence="2" type="ORF">A2893_04380</name>
</gene>
<dbReference type="Pfam" id="PF00535">
    <property type="entry name" value="Glycos_transf_2"/>
    <property type="match status" value="1"/>
</dbReference>
<evidence type="ECO:0000259" key="1">
    <source>
        <dbReference type="Pfam" id="PF00535"/>
    </source>
</evidence>
<dbReference type="STRING" id="1802521.A2893_04380"/>
<sequence>MAKNKLSVVLATKNEEDNIGSCLESIKDIADEIIVYDEFSEDRTREIAKKYVARVFKYQHKTNFHETKQKAIDKATGDWILQLDADERATRELREEIKKVINSSNDDLLNRVLSRPERTLSKVERGVEGYQKESELFKRHEGLIRKREGKLGNPTGEVVAFFIPRRNFFLGKPLIHAGVYPDGVIRLIKRGYARLPAKSVHEVMEVDGEVGWLFNDLEHHESPNFDRYLTRMNRYTDLRAEELKQKNVPLNYWGLFKYSFLLPTSYFSLLYFRHKGFLDGTRGFVWSLFSAFHYPLAYFKYYQSVRS</sequence>
<protein>
    <recommendedName>
        <fullName evidence="1">Glycosyltransferase 2-like domain-containing protein</fullName>
    </recommendedName>
</protein>
<feature type="domain" description="Glycosyltransferase 2-like" evidence="1">
    <location>
        <begin position="7"/>
        <end position="106"/>
    </location>
</feature>
<comment type="caution">
    <text evidence="2">The sequence shown here is derived from an EMBL/GenBank/DDBJ whole genome shotgun (WGS) entry which is preliminary data.</text>
</comment>
<dbReference type="Proteomes" id="UP000176725">
    <property type="component" value="Unassembled WGS sequence"/>
</dbReference>
<name>A0A1F8BLG3_9BACT</name>
<evidence type="ECO:0000313" key="3">
    <source>
        <dbReference type="Proteomes" id="UP000176725"/>
    </source>
</evidence>
<dbReference type="PANTHER" id="PTHR43630:SF2">
    <property type="entry name" value="GLYCOSYLTRANSFERASE"/>
    <property type="match status" value="1"/>
</dbReference>
<proteinExistence type="predicted"/>
<dbReference type="CDD" id="cd02511">
    <property type="entry name" value="Beta4Glucosyltransferase"/>
    <property type="match status" value="1"/>
</dbReference>
<dbReference type="SUPFAM" id="SSF53448">
    <property type="entry name" value="Nucleotide-diphospho-sugar transferases"/>
    <property type="match status" value="1"/>
</dbReference>
<reference evidence="2 3" key="1">
    <citation type="journal article" date="2016" name="Nat. Commun.">
        <title>Thousands of microbial genomes shed light on interconnected biogeochemical processes in an aquifer system.</title>
        <authorList>
            <person name="Anantharaman K."/>
            <person name="Brown C.T."/>
            <person name="Hug L.A."/>
            <person name="Sharon I."/>
            <person name="Castelle C.J."/>
            <person name="Probst A.J."/>
            <person name="Thomas B.C."/>
            <person name="Singh A."/>
            <person name="Wilkins M.J."/>
            <person name="Karaoz U."/>
            <person name="Brodie E.L."/>
            <person name="Williams K.H."/>
            <person name="Hubbard S.S."/>
            <person name="Banfield J.F."/>
        </authorList>
    </citation>
    <scope>NUCLEOTIDE SEQUENCE [LARGE SCALE GENOMIC DNA]</scope>
</reference>
<dbReference type="InterPro" id="IPR029044">
    <property type="entry name" value="Nucleotide-diphossugar_trans"/>
</dbReference>